<dbReference type="RefSeq" id="WP_013423240.1">
    <property type="nucleotide sequence ID" value="NC_014666.1"/>
</dbReference>
<keyword evidence="1" id="KW-1133">Transmembrane helix</keyword>
<evidence type="ECO:0008006" key="4">
    <source>
        <dbReference type="Google" id="ProtNLM"/>
    </source>
</evidence>
<reference evidence="2 3" key="1">
    <citation type="submission" date="2010-10" db="EMBL/GenBank/DDBJ databases">
        <title>Complete sequence of Frankia sp. EuI1c.</title>
        <authorList>
            <consortium name="US DOE Joint Genome Institute"/>
            <person name="Lucas S."/>
            <person name="Copeland A."/>
            <person name="Lapidus A."/>
            <person name="Cheng J.-F."/>
            <person name="Bruce D."/>
            <person name="Goodwin L."/>
            <person name="Pitluck S."/>
            <person name="Chertkov O."/>
            <person name="Detter J.C."/>
            <person name="Han C."/>
            <person name="Tapia R."/>
            <person name="Land M."/>
            <person name="Hauser L."/>
            <person name="Jeffries C."/>
            <person name="Kyrpides N."/>
            <person name="Ivanova N."/>
            <person name="Mikhailova N."/>
            <person name="Beauchemin N."/>
            <person name="Sen A."/>
            <person name="Sur S.A."/>
            <person name="Gtari M."/>
            <person name="Wall L."/>
            <person name="Tisa L."/>
            <person name="Woyke T."/>
        </authorList>
    </citation>
    <scope>NUCLEOTIDE SEQUENCE [LARGE SCALE GENOMIC DNA]</scope>
    <source>
        <strain evidence="3">DSM 45817 / CECT 9037 / EuI1c</strain>
    </source>
</reference>
<evidence type="ECO:0000313" key="3">
    <source>
        <dbReference type="Proteomes" id="UP000002484"/>
    </source>
</evidence>
<feature type="transmembrane region" description="Helical" evidence="1">
    <location>
        <begin position="133"/>
        <end position="159"/>
    </location>
</feature>
<evidence type="ECO:0000313" key="2">
    <source>
        <dbReference type="EMBL" id="ADP80121.1"/>
    </source>
</evidence>
<dbReference type="PANTHER" id="PTHR39165:SF1">
    <property type="entry name" value="DUF456 DOMAIN-CONTAINING PROTEIN"/>
    <property type="match status" value="1"/>
</dbReference>
<gene>
    <name evidence="2" type="ordered locus">FraEuI1c_2071</name>
</gene>
<keyword evidence="3" id="KW-1185">Reference proteome</keyword>
<feature type="transmembrane region" description="Helical" evidence="1">
    <location>
        <begin position="80"/>
        <end position="113"/>
    </location>
</feature>
<keyword evidence="1" id="KW-0472">Membrane</keyword>
<organism evidence="2 3">
    <name type="scientific">Pseudofrankia inefficax (strain DSM 45817 / CECT 9037 / DDB 130130 / EuI1c)</name>
    <name type="common">Frankia inefficax</name>
    <dbReference type="NCBI Taxonomy" id="298654"/>
    <lineage>
        <taxon>Bacteria</taxon>
        <taxon>Bacillati</taxon>
        <taxon>Actinomycetota</taxon>
        <taxon>Actinomycetes</taxon>
        <taxon>Frankiales</taxon>
        <taxon>Frankiaceae</taxon>
        <taxon>Pseudofrankia</taxon>
    </lineage>
</organism>
<accession>E3IWD8</accession>
<dbReference type="eggNOG" id="COG2839">
    <property type="taxonomic scope" value="Bacteria"/>
</dbReference>
<dbReference type="Proteomes" id="UP000002484">
    <property type="component" value="Chromosome"/>
</dbReference>
<dbReference type="Pfam" id="PF04306">
    <property type="entry name" value="DUF456"/>
    <property type="match status" value="1"/>
</dbReference>
<protein>
    <recommendedName>
        <fullName evidence="4">DUF456 domain-containing protein</fullName>
    </recommendedName>
</protein>
<dbReference type="InterPro" id="IPR007403">
    <property type="entry name" value="DUF456"/>
</dbReference>
<proteinExistence type="predicted"/>
<dbReference type="AlphaFoldDB" id="E3IWD8"/>
<name>E3IWD8_PSEI1</name>
<dbReference type="HOGENOM" id="CLU_109297_3_1_11"/>
<sequence>MSVGPQVVVGILMLVGLVGIVAPVLPGQLIILGAGLWWTIADGGGARWVFFAVMVVLAILGTVAKYVLPARATAGRGAPWTTLLIGAVGAVVGFFVIPVVGLIVGGLLGIYLAELVRLKDAKEALASTWAALVGIGIGMLVELTAGVLATLTWLVGALVL</sequence>
<dbReference type="KEGG" id="fri:FraEuI1c_2071"/>
<evidence type="ECO:0000256" key="1">
    <source>
        <dbReference type="SAM" id="Phobius"/>
    </source>
</evidence>
<dbReference type="InParanoid" id="E3IWD8"/>
<dbReference type="EMBL" id="CP002299">
    <property type="protein sequence ID" value="ADP80121.1"/>
    <property type="molecule type" value="Genomic_DNA"/>
</dbReference>
<dbReference type="PANTHER" id="PTHR39165">
    <property type="entry name" value="IG HYPOTHETICAL 17883"/>
    <property type="match status" value="1"/>
</dbReference>
<feature type="transmembrane region" description="Helical" evidence="1">
    <location>
        <begin position="46"/>
        <end position="68"/>
    </location>
</feature>
<feature type="transmembrane region" description="Helical" evidence="1">
    <location>
        <begin position="7"/>
        <end position="40"/>
    </location>
</feature>
<keyword evidence="1" id="KW-0812">Transmembrane</keyword>
<dbReference type="STRING" id="298654.FraEuI1c_2071"/>